<evidence type="ECO:0000313" key="2">
    <source>
        <dbReference type="EMBL" id="KAK0741458.1"/>
    </source>
</evidence>
<evidence type="ECO:0000256" key="1">
    <source>
        <dbReference type="SAM" id="SignalP"/>
    </source>
</evidence>
<proteinExistence type="predicted"/>
<evidence type="ECO:0000313" key="3">
    <source>
        <dbReference type="Proteomes" id="UP001172155"/>
    </source>
</evidence>
<gene>
    <name evidence="2" type="ORF">B0T18DRAFT_432561</name>
</gene>
<sequence>MKVSTVALSLFAAIAMAAPSPAPAPAAVEAEVAGSILEARACPSGGYECRSGVCWKYSCFSSGWCQWDKTSYTLSD</sequence>
<protein>
    <submittedName>
        <fullName evidence="2">Uncharacterized protein</fullName>
    </submittedName>
</protein>
<comment type="caution">
    <text evidence="2">The sequence shown here is derived from an EMBL/GenBank/DDBJ whole genome shotgun (WGS) entry which is preliminary data.</text>
</comment>
<keyword evidence="1" id="KW-0732">Signal</keyword>
<accession>A0AA40ELD3</accession>
<dbReference type="AlphaFoldDB" id="A0AA40ELD3"/>
<reference evidence="2" key="1">
    <citation type="submission" date="2023-06" db="EMBL/GenBank/DDBJ databases">
        <title>Genome-scale phylogeny and comparative genomics of the fungal order Sordariales.</title>
        <authorList>
            <consortium name="Lawrence Berkeley National Laboratory"/>
            <person name="Hensen N."/>
            <person name="Bonometti L."/>
            <person name="Westerberg I."/>
            <person name="Brannstrom I.O."/>
            <person name="Guillou S."/>
            <person name="Cros-Aarteil S."/>
            <person name="Calhoun S."/>
            <person name="Haridas S."/>
            <person name="Kuo A."/>
            <person name="Mondo S."/>
            <person name="Pangilinan J."/>
            <person name="Riley R."/>
            <person name="LaButti K."/>
            <person name="Andreopoulos B."/>
            <person name="Lipzen A."/>
            <person name="Chen C."/>
            <person name="Yanf M."/>
            <person name="Daum C."/>
            <person name="Ng V."/>
            <person name="Clum A."/>
            <person name="Steindorff A."/>
            <person name="Ohm R."/>
            <person name="Martin F."/>
            <person name="Silar P."/>
            <person name="Natvig D."/>
            <person name="Lalanne C."/>
            <person name="Gautier V."/>
            <person name="Ament-velasquez S.L."/>
            <person name="Kruys A."/>
            <person name="Hutchinson M.I."/>
            <person name="Powell A.J."/>
            <person name="Barry K."/>
            <person name="Miller A.N."/>
            <person name="Grigoriev I.V."/>
            <person name="Debuchy R."/>
            <person name="Gladieux P."/>
            <person name="Thoren M.H."/>
            <person name="Johannesson H."/>
        </authorList>
    </citation>
    <scope>NUCLEOTIDE SEQUENCE</scope>
    <source>
        <strain evidence="2">SMH3187-1</strain>
    </source>
</reference>
<dbReference type="Proteomes" id="UP001172155">
    <property type="component" value="Unassembled WGS sequence"/>
</dbReference>
<feature type="signal peptide" evidence="1">
    <location>
        <begin position="1"/>
        <end position="17"/>
    </location>
</feature>
<name>A0AA40ELD3_9PEZI</name>
<feature type="chain" id="PRO_5041204679" evidence="1">
    <location>
        <begin position="18"/>
        <end position="76"/>
    </location>
</feature>
<organism evidence="2 3">
    <name type="scientific">Schizothecium vesticola</name>
    <dbReference type="NCBI Taxonomy" id="314040"/>
    <lineage>
        <taxon>Eukaryota</taxon>
        <taxon>Fungi</taxon>
        <taxon>Dikarya</taxon>
        <taxon>Ascomycota</taxon>
        <taxon>Pezizomycotina</taxon>
        <taxon>Sordariomycetes</taxon>
        <taxon>Sordariomycetidae</taxon>
        <taxon>Sordariales</taxon>
        <taxon>Schizotheciaceae</taxon>
        <taxon>Schizothecium</taxon>
    </lineage>
</organism>
<dbReference type="EMBL" id="JAUKUD010000006">
    <property type="protein sequence ID" value="KAK0741458.1"/>
    <property type="molecule type" value="Genomic_DNA"/>
</dbReference>
<keyword evidence="3" id="KW-1185">Reference proteome</keyword>